<evidence type="ECO:0000256" key="3">
    <source>
        <dbReference type="ARBA" id="ARBA00022737"/>
    </source>
</evidence>
<dbReference type="EMBL" id="MOMC01000074">
    <property type="protein sequence ID" value="ONH24167.1"/>
    <property type="molecule type" value="Genomic_DNA"/>
</dbReference>
<evidence type="ECO:0000313" key="12">
    <source>
        <dbReference type="Proteomes" id="UP000188929"/>
    </source>
</evidence>
<dbReference type="AlphaFoldDB" id="A0A1V2I257"/>
<dbReference type="PANTHER" id="PTHR43289">
    <property type="entry name" value="MITOGEN-ACTIVATED PROTEIN KINASE KINASE KINASE 20-RELATED"/>
    <property type="match status" value="1"/>
</dbReference>
<dbReference type="Gene3D" id="3.30.200.20">
    <property type="entry name" value="Phosphorylase Kinase, domain 1"/>
    <property type="match status" value="1"/>
</dbReference>
<dbReference type="SMART" id="SM00320">
    <property type="entry name" value="WD40"/>
    <property type="match status" value="6"/>
</dbReference>
<dbReference type="PROSITE" id="PS00107">
    <property type="entry name" value="PROTEIN_KINASE_ATP"/>
    <property type="match status" value="1"/>
</dbReference>
<dbReference type="Gene3D" id="1.10.510.10">
    <property type="entry name" value="Transferase(Phosphotransferase) domain 1"/>
    <property type="match status" value="1"/>
</dbReference>
<dbReference type="RefSeq" id="WP_076820922.1">
    <property type="nucleotide sequence ID" value="NZ_MOMC01000074.1"/>
</dbReference>
<dbReference type="PANTHER" id="PTHR43289:SF34">
    <property type="entry name" value="SERINE_THREONINE-PROTEIN KINASE YBDM-RELATED"/>
    <property type="match status" value="1"/>
</dbReference>
<feature type="repeat" description="WD" evidence="7">
    <location>
        <begin position="621"/>
        <end position="656"/>
    </location>
</feature>
<dbReference type="Gene3D" id="2.130.10.10">
    <property type="entry name" value="YVTN repeat-like/Quinoprotein amine dehydrogenase"/>
    <property type="match status" value="2"/>
</dbReference>
<protein>
    <recommendedName>
        <fullName evidence="10">Protein kinase domain-containing protein</fullName>
    </recommendedName>
</protein>
<evidence type="ECO:0000256" key="9">
    <source>
        <dbReference type="SAM" id="MobiDB-lite"/>
    </source>
</evidence>
<dbReference type="InterPro" id="IPR011009">
    <property type="entry name" value="Kinase-like_dom_sf"/>
</dbReference>
<dbReference type="Pfam" id="PF00400">
    <property type="entry name" value="WD40"/>
    <property type="match status" value="2"/>
</dbReference>
<feature type="compositionally biased region" description="Pro residues" evidence="9">
    <location>
        <begin position="290"/>
        <end position="303"/>
    </location>
</feature>
<organism evidence="11 12">
    <name type="scientific">Pseudofrankia asymbiotica</name>
    <dbReference type="NCBI Taxonomy" id="1834516"/>
    <lineage>
        <taxon>Bacteria</taxon>
        <taxon>Bacillati</taxon>
        <taxon>Actinomycetota</taxon>
        <taxon>Actinomycetes</taxon>
        <taxon>Frankiales</taxon>
        <taxon>Frankiaceae</taxon>
        <taxon>Pseudofrankia</taxon>
    </lineage>
</organism>
<name>A0A1V2I257_9ACTN</name>
<dbReference type="InterPro" id="IPR036322">
    <property type="entry name" value="WD40_repeat_dom_sf"/>
</dbReference>
<dbReference type="SMART" id="SM00220">
    <property type="entry name" value="S_TKc"/>
    <property type="match status" value="1"/>
</dbReference>
<dbReference type="Pfam" id="PF00069">
    <property type="entry name" value="Pkinase"/>
    <property type="match status" value="1"/>
</dbReference>
<evidence type="ECO:0000256" key="8">
    <source>
        <dbReference type="PROSITE-ProRule" id="PRU10141"/>
    </source>
</evidence>
<dbReference type="Proteomes" id="UP000188929">
    <property type="component" value="Unassembled WGS sequence"/>
</dbReference>
<dbReference type="PROSITE" id="PS00678">
    <property type="entry name" value="WD_REPEATS_1"/>
    <property type="match status" value="1"/>
</dbReference>
<dbReference type="SUPFAM" id="SSF56112">
    <property type="entry name" value="Protein kinase-like (PK-like)"/>
    <property type="match status" value="1"/>
</dbReference>
<feature type="binding site" evidence="8">
    <location>
        <position position="39"/>
    </location>
    <ligand>
        <name>ATP</name>
        <dbReference type="ChEBI" id="CHEBI:30616"/>
    </ligand>
</feature>
<dbReference type="InterPro" id="IPR019775">
    <property type="entry name" value="WD40_repeat_CS"/>
</dbReference>
<keyword evidence="2" id="KW-0808">Transferase</keyword>
<feature type="region of interest" description="Disordered" evidence="9">
    <location>
        <begin position="286"/>
        <end position="309"/>
    </location>
</feature>
<evidence type="ECO:0000313" key="11">
    <source>
        <dbReference type="EMBL" id="ONH24167.1"/>
    </source>
</evidence>
<keyword evidence="4 8" id="KW-0547">Nucleotide-binding</keyword>
<dbReference type="PROSITE" id="PS50294">
    <property type="entry name" value="WD_REPEATS_REGION"/>
    <property type="match status" value="2"/>
</dbReference>
<dbReference type="GO" id="GO:0005524">
    <property type="term" value="F:ATP binding"/>
    <property type="evidence" value="ECO:0007669"/>
    <property type="project" value="UniProtKB-UniRule"/>
</dbReference>
<evidence type="ECO:0000259" key="10">
    <source>
        <dbReference type="PROSITE" id="PS50011"/>
    </source>
</evidence>
<keyword evidence="5" id="KW-0418">Kinase</keyword>
<accession>A0A1V2I257</accession>
<dbReference type="InterPro" id="IPR008271">
    <property type="entry name" value="Ser/Thr_kinase_AS"/>
</dbReference>
<keyword evidence="12" id="KW-1185">Reference proteome</keyword>
<dbReference type="PROSITE" id="PS50011">
    <property type="entry name" value="PROTEIN_KINASE_DOM"/>
    <property type="match status" value="1"/>
</dbReference>
<dbReference type="SUPFAM" id="SSF50978">
    <property type="entry name" value="WD40 repeat-like"/>
    <property type="match status" value="1"/>
</dbReference>
<evidence type="ECO:0000256" key="2">
    <source>
        <dbReference type="ARBA" id="ARBA00022679"/>
    </source>
</evidence>
<dbReference type="InterPro" id="IPR017441">
    <property type="entry name" value="Protein_kinase_ATP_BS"/>
</dbReference>
<dbReference type="STRING" id="1834516.BL253_30890"/>
<dbReference type="CDD" id="cd14014">
    <property type="entry name" value="STKc_PknB_like"/>
    <property type="match status" value="1"/>
</dbReference>
<keyword evidence="1 7" id="KW-0853">WD repeat</keyword>
<gene>
    <name evidence="11" type="ORF">BL253_30890</name>
</gene>
<dbReference type="OrthoDB" id="3209395at2"/>
<dbReference type="GO" id="GO:0004674">
    <property type="term" value="F:protein serine/threonine kinase activity"/>
    <property type="evidence" value="ECO:0007669"/>
    <property type="project" value="TreeGrafter"/>
</dbReference>
<feature type="repeat" description="WD" evidence="7">
    <location>
        <begin position="534"/>
        <end position="575"/>
    </location>
</feature>
<dbReference type="InterPro" id="IPR015943">
    <property type="entry name" value="WD40/YVTN_repeat-like_dom_sf"/>
</dbReference>
<dbReference type="InterPro" id="IPR001680">
    <property type="entry name" value="WD40_rpt"/>
</dbReference>
<dbReference type="InterPro" id="IPR000719">
    <property type="entry name" value="Prot_kinase_dom"/>
</dbReference>
<evidence type="ECO:0000256" key="5">
    <source>
        <dbReference type="ARBA" id="ARBA00022777"/>
    </source>
</evidence>
<keyword evidence="3" id="KW-0677">Repeat</keyword>
<comment type="caution">
    <text evidence="11">The sequence shown here is derived from an EMBL/GenBank/DDBJ whole genome shotgun (WGS) entry which is preliminary data.</text>
</comment>
<keyword evidence="6 8" id="KW-0067">ATP-binding</keyword>
<proteinExistence type="predicted"/>
<evidence type="ECO:0000256" key="6">
    <source>
        <dbReference type="ARBA" id="ARBA00022840"/>
    </source>
</evidence>
<evidence type="ECO:0000256" key="4">
    <source>
        <dbReference type="ARBA" id="ARBA00022741"/>
    </source>
</evidence>
<dbReference type="PROSITE" id="PS00108">
    <property type="entry name" value="PROTEIN_KINASE_ST"/>
    <property type="match status" value="1"/>
</dbReference>
<evidence type="ECO:0000256" key="1">
    <source>
        <dbReference type="ARBA" id="ARBA00022574"/>
    </source>
</evidence>
<reference evidence="12" key="1">
    <citation type="submission" date="2016-10" db="EMBL/GenBank/DDBJ databases">
        <title>Frankia sp. NRRL B-16386 Genome sequencing.</title>
        <authorList>
            <person name="Ghodhbane-Gtari F."/>
            <person name="Swanson E."/>
            <person name="Gueddou A."/>
            <person name="Hezbri K."/>
            <person name="Ktari K."/>
            <person name="Nouioui I."/>
            <person name="Morris K."/>
            <person name="Simpson S."/>
            <person name="Abebe-Akele F."/>
            <person name="Thomas K."/>
            <person name="Gtari M."/>
            <person name="Tisa L.S."/>
        </authorList>
    </citation>
    <scope>NUCLEOTIDE SEQUENCE [LARGE SCALE GENOMIC DNA]</scope>
    <source>
        <strain evidence="12">NRRL B-16386</strain>
    </source>
</reference>
<dbReference type="PROSITE" id="PS50082">
    <property type="entry name" value="WD_REPEATS_2"/>
    <property type="match status" value="2"/>
</dbReference>
<evidence type="ECO:0000256" key="7">
    <source>
        <dbReference type="PROSITE-ProRule" id="PRU00221"/>
    </source>
</evidence>
<sequence length="656" mass="67779">MTTPPGNIGPYTLISRLGAGGMGTVYLARNPGGHLVAVKVMHQALDGPAFRARLAREVDYARRVPRFYTAAILDADLDAEPPYLVTDYIPGPTLAAAVRRGGPLSPLEVLGAGVNVAAALTAIHDVGLIHRDLKPGNVILSPTGARVIDFGVSRAIDAELTLITGPGLVGTLPFMAPEQASGREPTPALDVFAWGGLVIHAATGRYPFGRAHNIENLIHAIARRPPNTDGIDPPLAALIHAAMAKDPDQRPTAAELYQEVITLPAAAAPPPARRLTHADMPAALEQTTPAPTPALDPPAQPPPRHPRGRAPRILAAATAGVLAAALAITLILVRGASTPRTGAPAAATTRPAASSTTDTRPPLATLRTTGAVTAVRYAPSGALLLVASDTAKPRLIDLRDPTHPRALAELDTPPATAAAFTPDARILATADADTIHLWDLSNPASPAALSTITSGQIHHLAVGADGTLAGGNTAGVVHFWDITDPAAPEHIGEFQTQAGPIVGIAYVPGNTFPIVATALAAQLRDDTGTLTGAAIARFDEITSMAVSPDGKRLATIEKDNSIHLWNIENPTIATEISDALGPGRAAAFTPDSQTLTIAATDHTARILDLSNPAALRTVTTLNSNAGELTAIDTSRDGRTLATAYQDGAVTIWPAPA</sequence>
<feature type="compositionally biased region" description="Low complexity" evidence="9">
    <location>
        <begin position="339"/>
        <end position="360"/>
    </location>
</feature>
<feature type="region of interest" description="Disordered" evidence="9">
    <location>
        <begin position="339"/>
        <end position="362"/>
    </location>
</feature>
<feature type="domain" description="Protein kinase" evidence="10">
    <location>
        <begin position="11"/>
        <end position="263"/>
    </location>
</feature>